<dbReference type="PANTHER" id="PTHR46652:SF3">
    <property type="entry name" value="LEUCINE-RICH REPEAT-CONTAINING PROTEIN 9"/>
    <property type="match status" value="1"/>
</dbReference>
<feature type="non-terminal residue" evidence="3">
    <location>
        <position position="1"/>
    </location>
</feature>
<sequence length="289" mass="33721">KKLLCLRTPIKSLEPLANLKQIEELDISQTWIKDITPISNLSKLQILVGSDTRISDISALRQCSLLTKLDVNETQVEDLTPIENCVSLNYLLCNQCPIANIDALQKLTQIIQLDLEKSFIKDIKSLSHNREIVQINISNTLVEDLSPLKTAMKLKIIHACKCRFKRGYLNLLNKNISIYDAEYYPQQANLQLPQECKRLLSYKDRLFYYDNYIEKQMISFDLDEFLLQNKKYKPLTIDLIASKYKILSQKIQNQKHIKNDAKTEQKYFSTTIEQMKHKMQLNFQSGTWQ</sequence>
<evidence type="ECO:0000256" key="1">
    <source>
        <dbReference type="ARBA" id="ARBA00022614"/>
    </source>
</evidence>
<evidence type="ECO:0000256" key="2">
    <source>
        <dbReference type="ARBA" id="ARBA00022737"/>
    </source>
</evidence>
<protein>
    <submittedName>
        <fullName evidence="3">Internalin-like protein</fullName>
    </submittedName>
</protein>
<keyword evidence="1" id="KW-0433">Leucine-rich repeat</keyword>
<evidence type="ECO:0000313" key="3">
    <source>
        <dbReference type="EMBL" id="JAP94370.1"/>
    </source>
</evidence>
<proteinExistence type="predicted"/>
<reference evidence="3" key="1">
    <citation type="submission" date="2015-07" db="EMBL/GenBank/DDBJ databases">
        <title>Adaptation to a free-living lifestyle via gene acquisitions in the diplomonad Trepomonas sp. PC1.</title>
        <authorList>
            <person name="Xu F."/>
            <person name="Jerlstrom-Hultqvist J."/>
            <person name="Kolisko M."/>
            <person name="Simpson A.G.B."/>
            <person name="Roger A.J."/>
            <person name="Svard S.G."/>
            <person name="Andersson J.O."/>
        </authorList>
    </citation>
    <scope>NUCLEOTIDE SEQUENCE</scope>
    <source>
        <strain evidence="3">PC1</strain>
    </source>
</reference>
<name>A0A146KC31_9EUKA</name>
<dbReference type="EMBL" id="GDID01002236">
    <property type="protein sequence ID" value="JAP94370.1"/>
    <property type="molecule type" value="Transcribed_RNA"/>
</dbReference>
<dbReference type="Gene3D" id="3.80.10.10">
    <property type="entry name" value="Ribonuclease Inhibitor"/>
    <property type="match status" value="1"/>
</dbReference>
<accession>A0A146KC31</accession>
<keyword evidence="2" id="KW-0677">Repeat</keyword>
<dbReference type="InterPro" id="IPR050836">
    <property type="entry name" value="SDS22/Internalin_LRR"/>
</dbReference>
<gene>
    <name evidence="3" type="ORF">TPC1_12999</name>
</gene>
<dbReference type="InterPro" id="IPR032675">
    <property type="entry name" value="LRR_dom_sf"/>
</dbReference>
<dbReference type="AlphaFoldDB" id="A0A146KC31"/>
<dbReference type="SUPFAM" id="SSF52058">
    <property type="entry name" value="L domain-like"/>
    <property type="match status" value="1"/>
</dbReference>
<organism evidence="3">
    <name type="scientific">Trepomonas sp. PC1</name>
    <dbReference type="NCBI Taxonomy" id="1076344"/>
    <lineage>
        <taxon>Eukaryota</taxon>
        <taxon>Metamonada</taxon>
        <taxon>Diplomonadida</taxon>
        <taxon>Hexamitidae</taxon>
        <taxon>Hexamitinae</taxon>
        <taxon>Trepomonas</taxon>
    </lineage>
</organism>
<dbReference type="PANTHER" id="PTHR46652">
    <property type="entry name" value="LEUCINE-RICH REPEAT AND IQ DOMAIN-CONTAINING PROTEIN 1-RELATED"/>
    <property type="match status" value="1"/>
</dbReference>